<feature type="compositionally biased region" description="Low complexity" evidence="1">
    <location>
        <begin position="476"/>
        <end position="490"/>
    </location>
</feature>
<feature type="compositionally biased region" description="Pro residues" evidence="1">
    <location>
        <begin position="606"/>
        <end position="622"/>
    </location>
</feature>
<feature type="compositionally biased region" description="Low complexity" evidence="1">
    <location>
        <begin position="810"/>
        <end position="827"/>
    </location>
</feature>
<dbReference type="InterPro" id="IPR051144">
    <property type="entry name" value="Formin_homology_domain"/>
</dbReference>
<feature type="compositionally biased region" description="Low complexity" evidence="1">
    <location>
        <begin position="749"/>
        <end position="765"/>
    </location>
</feature>
<feature type="region of interest" description="Disordered" evidence="1">
    <location>
        <begin position="33"/>
        <end position="79"/>
    </location>
</feature>
<feature type="region of interest" description="Disordered" evidence="1">
    <location>
        <begin position="120"/>
        <end position="216"/>
    </location>
</feature>
<feature type="compositionally biased region" description="Pro residues" evidence="1">
    <location>
        <begin position="766"/>
        <end position="775"/>
    </location>
</feature>
<feature type="compositionally biased region" description="Polar residues" evidence="1">
    <location>
        <begin position="44"/>
        <end position="54"/>
    </location>
</feature>
<reference evidence="2 3" key="1">
    <citation type="journal article" date="2021" name="Sci. Rep.">
        <title>Genome sequencing of the multicellular alga Astrephomene provides insights into convergent evolution of germ-soma differentiation.</title>
        <authorList>
            <person name="Yamashita S."/>
            <person name="Yamamoto K."/>
            <person name="Matsuzaki R."/>
            <person name="Suzuki S."/>
            <person name="Yamaguchi H."/>
            <person name="Hirooka S."/>
            <person name="Minakuchi Y."/>
            <person name="Miyagishima S."/>
            <person name="Kawachi M."/>
            <person name="Toyoda A."/>
            <person name="Nozaki H."/>
        </authorList>
    </citation>
    <scope>NUCLEOTIDE SEQUENCE [LARGE SCALE GENOMIC DNA]</scope>
    <source>
        <strain evidence="2 3">NIES-4017</strain>
    </source>
</reference>
<dbReference type="Proteomes" id="UP001054857">
    <property type="component" value="Unassembled WGS sequence"/>
</dbReference>
<feature type="compositionally biased region" description="Low complexity" evidence="1">
    <location>
        <begin position="122"/>
        <end position="175"/>
    </location>
</feature>
<organism evidence="2 3">
    <name type="scientific">Astrephomene gubernaculifera</name>
    <dbReference type="NCBI Taxonomy" id="47775"/>
    <lineage>
        <taxon>Eukaryota</taxon>
        <taxon>Viridiplantae</taxon>
        <taxon>Chlorophyta</taxon>
        <taxon>core chlorophytes</taxon>
        <taxon>Chlorophyceae</taxon>
        <taxon>CS clade</taxon>
        <taxon>Chlamydomonadales</taxon>
        <taxon>Astrephomenaceae</taxon>
        <taxon>Astrephomene</taxon>
    </lineage>
</organism>
<proteinExistence type="predicted"/>
<feature type="compositionally biased region" description="Pro residues" evidence="1">
    <location>
        <begin position="701"/>
        <end position="712"/>
    </location>
</feature>
<feature type="compositionally biased region" description="Low complexity" evidence="1">
    <location>
        <begin position="186"/>
        <end position="210"/>
    </location>
</feature>
<evidence type="ECO:0000313" key="3">
    <source>
        <dbReference type="Proteomes" id="UP001054857"/>
    </source>
</evidence>
<keyword evidence="3" id="KW-1185">Reference proteome</keyword>
<feature type="compositionally biased region" description="Low complexity" evidence="1">
    <location>
        <begin position="576"/>
        <end position="598"/>
    </location>
</feature>
<feature type="compositionally biased region" description="Low complexity" evidence="1">
    <location>
        <begin position="55"/>
        <end position="71"/>
    </location>
</feature>
<comment type="caution">
    <text evidence="2">The sequence shown here is derived from an EMBL/GenBank/DDBJ whole genome shotgun (WGS) entry which is preliminary data.</text>
</comment>
<feature type="non-terminal residue" evidence="2">
    <location>
        <position position="904"/>
    </location>
</feature>
<dbReference type="PANTHER" id="PTHR45733">
    <property type="entry name" value="FORMIN-J"/>
    <property type="match status" value="1"/>
</dbReference>
<feature type="compositionally biased region" description="Low complexity" evidence="1">
    <location>
        <begin position="623"/>
        <end position="633"/>
    </location>
</feature>
<sequence length="904" mass="94487">WQVLLHELELLADPPAAAAASVLSQHPASSSAAAAPADKAGGFNNATANSTNPRNSNSGNTASGSSSDTTNRTATDNIANGFTNASSPVLLSMLESLDDVSLLLAEDLLDRMSQHWRQRLKQQQQQEQQQDQDQEPQQQHAQTAGRQQNQESEPQSEQGQQGQPAGQQEAAAALLKGDDGDGDSGGTSSSGASAKSSSTSTTTTTSSSDSVNGRRGRQLLQDPQVSANYANAFRLVFGNFFDLVGGALRYLALLAGEANLALLNLRWIRDLSYLASAPLDNIVNSNWLPLPGDNNELRALLTTALNDYCAPELVAPTQLRLGEFRGPIFSLAITPAVCPIRVDADSGRRSINWDNCIPARLTILLTPNTYSTPRYTAPSYRGQSCRYSRAFGTDFIFSEGGGTTSFTFRTSARQLDIVPVLNQYFFQARFSRFNAENTALFNVTGGPSLARNSFAAPAPGSGTNTAIVFRAANETTTASTSTSASRSWASEPTDGGGVAADTGDLEAIRDEPPEVYDRAASSGVRQQGMGLAAAGQQQQEGWKQRQEGGGLERGSVLGSQEQRQQQQQQAEGHRSPPLATAPAAAAAAPAADAAAPAADAEESAAQPPPTLSPPAPGPPPQQLQPVSPFGLPQLPLPLPAESPAANASGYGSWDGVLPYMARSRTQSQQVGSTQVKQPLQQQQHQPPRHSGNVPAHDRPMTPLPPPPPPPPYGGGQLTSDVITDAVVPYNRHHRAVPAVLTSPPPPPLLRLTTPPSLASAPASALLPPPPQPQPPLVAAESSTPPPSAAAASGGDGQQDRILPYIPGTISSRAHQSLSASSLPSSRLTEAEADVGPGTQKGEGDARGAGAGAGKDGSLTTEAVELYEVTHNRRSPHPPPPPPAAAATLRSPPSVPPPKRRGSEP</sequence>
<gene>
    <name evidence="2" type="ORF">Agub_g5552</name>
</gene>
<feature type="region of interest" description="Disordered" evidence="1">
    <location>
        <begin position="517"/>
        <end position="904"/>
    </location>
</feature>
<evidence type="ECO:0000256" key="1">
    <source>
        <dbReference type="SAM" id="MobiDB-lite"/>
    </source>
</evidence>
<feature type="compositionally biased region" description="Low complexity" evidence="1">
    <location>
        <begin position="674"/>
        <end position="685"/>
    </location>
</feature>
<feature type="compositionally biased region" description="Polar residues" evidence="1">
    <location>
        <begin position="663"/>
        <end position="673"/>
    </location>
</feature>
<protein>
    <submittedName>
        <fullName evidence="2">Uncharacterized protein</fullName>
    </submittedName>
</protein>
<feature type="compositionally biased region" description="Low complexity" evidence="1">
    <location>
        <begin position="560"/>
        <end position="569"/>
    </location>
</feature>
<evidence type="ECO:0000313" key="2">
    <source>
        <dbReference type="EMBL" id="GFR44336.1"/>
    </source>
</evidence>
<accession>A0AAD3DM24</accession>
<feature type="compositionally biased region" description="Low complexity" evidence="1">
    <location>
        <begin position="776"/>
        <end position="792"/>
    </location>
</feature>
<dbReference type="AlphaFoldDB" id="A0AAD3DM24"/>
<feature type="compositionally biased region" description="Low complexity" evidence="1">
    <location>
        <begin position="526"/>
        <end position="541"/>
    </location>
</feature>
<feature type="region of interest" description="Disordered" evidence="1">
    <location>
        <begin position="476"/>
        <end position="503"/>
    </location>
</feature>
<name>A0AAD3DM24_9CHLO</name>
<dbReference type="EMBL" id="BMAR01000007">
    <property type="protein sequence ID" value="GFR44336.1"/>
    <property type="molecule type" value="Genomic_DNA"/>
</dbReference>